<name>A0A1I2LEC7_9CLOT</name>
<dbReference type="EMBL" id="FOOE01000009">
    <property type="protein sequence ID" value="SFF75531.1"/>
    <property type="molecule type" value="Genomic_DNA"/>
</dbReference>
<dbReference type="SUPFAM" id="SSF54523">
    <property type="entry name" value="Pili subunits"/>
    <property type="match status" value="1"/>
</dbReference>
<reference evidence="2 3" key="1">
    <citation type="submission" date="2016-10" db="EMBL/GenBank/DDBJ databases">
        <authorList>
            <person name="de Groot N.N."/>
        </authorList>
    </citation>
    <scope>NUCLEOTIDE SEQUENCE [LARGE SCALE GENOMIC DNA]</scope>
    <source>
        <strain evidence="2 3">NLAE-zl-G419</strain>
    </source>
</reference>
<dbReference type="Gene3D" id="3.30.700.10">
    <property type="entry name" value="Glycoprotein, Type 4 Pilin"/>
    <property type="match status" value="1"/>
</dbReference>
<dbReference type="Pfam" id="PF07963">
    <property type="entry name" value="N_methyl"/>
    <property type="match status" value="1"/>
</dbReference>
<evidence type="ECO:0000256" key="1">
    <source>
        <dbReference type="SAM" id="Phobius"/>
    </source>
</evidence>
<dbReference type="InterPro" id="IPR012902">
    <property type="entry name" value="N_methyl_site"/>
</dbReference>
<dbReference type="Proteomes" id="UP000182135">
    <property type="component" value="Unassembled WGS sequence"/>
</dbReference>
<keyword evidence="1" id="KW-0812">Transmembrane</keyword>
<evidence type="ECO:0000313" key="2">
    <source>
        <dbReference type="EMBL" id="SFF75531.1"/>
    </source>
</evidence>
<sequence length="137" mass="14882">MKKSLVNKKKKGFTLIELIIVLAVMAIIAAIAVPSYNAIKENSARKADEQSRATVERVATMLAADGSLDDDTYTITFDTANKAIAKDSKTAQNKVLTDALSEVKPLQSKNDDKKDATGFTVKVSNQSAKVEIDYTQK</sequence>
<gene>
    <name evidence="2" type="ORF">SAMN04487885_10960</name>
</gene>
<keyword evidence="1" id="KW-1133">Transmembrane helix</keyword>
<protein>
    <submittedName>
        <fullName evidence="2">Type IV pilus assembly protein PilA</fullName>
    </submittedName>
</protein>
<keyword evidence="3" id="KW-1185">Reference proteome</keyword>
<dbReference type="STRING" id="1529.SAMN04487885_10960"/>
<organism evidence="2 3">
    <name type="scientific">Clostridium cadaveris</name>
    <dbReference type="NCBI Taxonomy" id="1529"/>
    <lineage>
        <taxon>Bacteria</taxon>
        <taxon>Bacillati</taxon>
        <taxon>Bacillota</taxon>
        <taxon>Clostridia</taxon>
        <taxon>Eubacteriales</taxon>
        <taxon>Clostridiaceae</taxon>
        <taxon>Clostridium</taxon>
    </lineage>
</organism>
<dbReference type="NCBIfam" id="TIGR02532">
    <property type="entry name" value="IV_pilin_GFxxxE"/>
    <property type="match status" value="1"/>
</dbReference>
<dbReference type="InterPro" id="IPR045584">
    <property type="entry name" value="Pilin-like"/>
</dbReference>
<dbReference type="AlphaFoldDB" id="A0A1I2LEC7"/>
<keyword evidence="1" id="KW-0472">Membrane</keyword>
<feature type="transmembrane region" description="Helical" evidence="1">
    <location>
        <begin position="12"/>
        <end position="33"/>
    </location>
</feature>
<dbReference type="RefSeq" id="WP_051196147.1">
    <property type="nucleotide sequence ID" value="NZ_BAAACD010000005.1"/>
</dbReference>
<evidence type="ECO:0000313" key="3">
    <source>
        <dbReference type="Proteomes" id="UP000182135"/>
    </source>
</evidence>
<proteinExistence type="predicted"/>
<dbReference type="PROSITE" id="PS00409">
    <property type="entry name" value="PROKAR_NTER_METHYL"/>
    <property type="match status" value="1"/>
</dbReference>
<accession>A0A1I2LEC7</accession>